<comment type="caution">
    <text evidence="2">The sequence shown here is derived from an EMBL/GenBank/DDBJ whole genome shotgun (WGS) entry which is preliminary data.</text>
</comment>
<gene>
    <name evidence="2" type="ORF">JTE90_007521</name>
</gene>
<keyword evidence="1" id="KW-0472">Membrane</keyword>
<dbReference type="Proteomes" id="UP000827092">
    <property type="component" value="Unassembled WGS sequence"/>
</dbReference>
<evidence type="ECO:0008006" key="4">
    <source>
        <dbReference type="Google" id="ProtNLM"/>
    </source>
</evidence>
<accession>A0AAV6VMJ7</accession>
<proteinExistence type="predicted"/>
<reference evidence="2 3" key="1">
    <citation type="journal article" date="2022" name="Nat. Ecol. Evol.">
        <title>A masculinizing supergene underlies an exaggerated male reproductive morph in a spider.</title>
        <authorList>
            <person name="Hendrickx F."/>
            <person name="De Corte Z."/>
            <person name="Sonet G."/>
            <person name="Van Belleghem S.M."/>
            <person name="Kostlbacher S."/>
            <person name="Vangestel C."/>
        </authorList>
    </citation>
    <scope>NUCLEOTIDE SEQUENCE [LARGE SCALE GENOMIC DNA]</scope>
    <source>
        <strain evidence="2">W744_W776</strain>
    </source>
</reference>
<keyword evidence="1" id="KW-1133">Transmembrane helix</keyword>
<evidence type="ECO:0000313" key="2">
    <source>
        <dbReference type="EMBL" id="KAG8197273.1"/>
    </source>
</evidence>
<evidence type="ECO:0000256" key="1">
    <source>
        <dbReference type="SAM" id="Phobius"/>
    </source>
</evidence>
<organism evidence="2 3">
    <name type="scientific">Oedothorax gibbosus</name>
    <dbReference type="NCBI Taxonomy" id="931172"/>
    <lineage>
        <taxon>Eukaryota</taxon>
        <taxon>Metazoa</taxon>
        <taxon>Ecdysozoa</taxon>
        <taxon>Arthropoda</taxon>
        <taxon>Chelicerata</taxon>
        <taxon>Arachnida</taxon>
        <taxon>Araneae</taxon>
        <taxon>Araneomorphae</taxon>
        <taxon>Entelegynae</taxon>
        <taxon>Araneoidea</taxon>
        <taxon>Linyphiidae</taxon>
        <taxon>Erigoninae</taxon>
        <taxon>Oedothorax</taxon>
    </lineage>
</organism>
<dbReference type="EMBL" id="JAFNEN010000057">
    <property type="protein sequence ID" value="KAG8197273.1"/>
    <property type="molecule type" value="Genomic_DNA"/>
</dbReference>
<keyword evidence="1" id="KW-0812">Transmembrane</keyword>
<sequence>MPVNLFAMYYTVVCCNLRNVIITFKKSLDSSDSTVYDDAFENYLAIRRFVVEMEKDLSSLLFTSSLFNACIMYFGLTCWMYPEENVGSAQVASIVFLVPASYIAFFAMILSACRVHEASVSVCDKGQELLRFGHVQTFSKIRLLHVIEKELTLTVWKIVPIKRNFLLVAMGTIFTYCVLLDNLRGVTRN</sequence>
<name>A0AAV6VMJ7_9ARAC</name>
<feature type="transmembrane region" description="Helical" evidence="1">
    <location>
        <begin position="57"/>
        <end position="82"/>
    </location>
</feature>
<feature type="transmembrane region" description="Helical" evidence="1">
    <location>
        <begin position="88"/>
        <end position="110"/>
    </location>
</feature>
<keyword evidence="3" id="KW-1185">Reference proteome</keyword>
<dbReference type="AlphaFoldDB" id="A0AAV6VMJ7"/>
<feature type="transmembrane region" description="Helical" evidence="1">
    <location>
        <begin position="165"/>
        <end position="183"/>
    </location>
</feature>
<protein>
    <recommendedName>
        <fullName evidence="4">Gustatory receptor</fullName>
    </recommendedName>
</protein>
<evidence type="ECO:0000313" key="3">
    <source>
        <dbReference type="Proteomes" id="UP000827092"/>
    </source>
</evidence>